<proteinExistence type="predicted"/>
<dbReference type="InterPro" id="IPR025668">
    <property type="entry name" value="Tnp_DDE_dom"/>
</dbReference>
<sequence length="210" mass="23137">MDSAHRGALGGSSRALRQVQFRVPPLSSPGPKRRVGGRVRGVESARFAVGDARFDRGAGPPTRRRPKKSDPATECLGRSRGGMSTKIHACTDALGNGVCLRATGGQAGDCPHLPALLEGLAPGQVIADTSYDSDKNRAYCAEKNIDVVIPNRPNRTAPAPFDEEQYEDRNKIERFFNRMKRHRRLATRYEKTVVSFLAFWHVAAALDWLR</sequence>
<dbReference type="PANTHER" id="PTHR30007:SF1">
    <property type="entry name" value="BLR1914 PROTEIN"/>
    <property type="match status" value="1"/>
</dbReference>
<evidence type="ECO:0000313" key="4">
    <source>
        <dbReference type="Proteomes" id="UP000245999"/>
    </source>
</evidence>
<dbReference type="OrthoDB" id="882946at2"/>
<accession>A0A2Z3GV28</accession>
<feature type="region of interest" description="Disordered" evidence="1">
    <location>
        <begin position="1"/>
        <end position="81"/>
    </location>
</feature>
<dbReference type="EMBL" id="CP029145">
    <property type="protein sequence ID" value="AWM35487.1"/>
    <property type="molecule type" value="Genomic_DNA"/>
</dbReference>
<dbReference type="AlphaFoldDB" id="A0A2Z3GV28"/>
<organism evidence="3 4">
    <name type="scientific">Hymenobacter nivis</name>
    <dbReference type="NCBI Taxonomy" id="1850093"/>
    <lineage>
        <taxon>Bacteria</taxon>
        <taxon>Pseudomonadati</taxon>
        <taxon>Bacteroidota</taxon>
        <taxon>Cytophagia</taxon>
        <taxon>Cytophagales</taxon>
        <taxon>Hymenobacteraceae</taxon>
        <taxon>Hymenobacter</taxon>
    </lineage>
</organism>
<keyword evidence="4" id="KW-1185">Reference proteome</keyword>
<gene>
    <name evidence="3" type="ORF">DDQ68_18035</name>
</gene>
<dbReference type="KEGG" id="hnv:DDQ68_18035"/>
<dbReference type="NCBIfam" id="NF033580">
    <property type="entry name" value="transpos_IS5_3"/>
    <property type="match status" value="1"/>
</dbReference>
<dbReference type="Proteomes" id="UP000245999">
    <property type="component" value="Chromosome"/>
</dbReference>
<name>A0A2Z3GV28_9BACT</name>
<feature type="domain" description="Transposase DDE" evidence="2">
    <location>
        <begin position="125"/>
        <end position="210"/>
    </location>
</feature>
<dbReference type="PANTHER" id="PTHR30007">
    <property type="entry name" value="PHP DOMAIN PROTEIN"/>
    <property type="match status" value="1"/>
</dbReference>
<evidence type="ECO:0000313" key="3">
    <source>
        <dbReference type="EMBL" id="AWM35487.1"/>
    </source>
</evidence>
<evidence type="ECO:0000256" key="1">
    <source>
        <dbReference type="SAM" id="MobiDB-lite"/>
    </source>
</evidence>
<reference evidence="4" key="1">
    <citation type="submission" date="2018-04" db="EMBL/GenBank/DDBJ databases">
        <title>Complete genome of Antarctic heterotrophic bacterium Hymenobacter nivis.</title>
        <authorList>
            <person name="Terashima M."/>
        </authorList>
    </citation>
    <scope>NUCLEOTIDE SEQUENCE [LARGE SCALE GENOMIC DNA]</scope>
    <source>
        <strain evidence="4">NBRC 111535</strain>
    </source>
</reference>
<evidence type="ECO:0000259" key="2">
    <source>
        <dbReference type="Pfam" id="PF13586"/>
    </source>
</evidence>
<protein>
    <submittedName>
        <fullName evidence="3">IS5 family transposase</fullName>
    </submittedName>
</protein>
<dbReference type="Pfam" id="PF13586">
    <property type="entry name" value="DDE_Tnp_1_2"/>
    <property type="match status" value="1"/>
</dbReference>